<dbReference type="EMBL" id="KX018741">
    <property type="protein sequence ID" value="APC23395.1"/>
    <property type="molecule type" value="mRNA"/>
</dbReference>
<dbReference type="SUPFAM" id="SSF52833">
    <property type="entry name" value="Thioredoxin-like"/>
    <property type="match status" value="1"/>
</dbReference>
<name>A0A1J0F4S3_9NEOP</name>
<dbReference type="Gene3D" id="3.40.30.10">
    <property type="entry name" value="Glutaredoxin"/>
    <property type="match status" value="1"/>
</dbReference>
<dbReference type="Gene3D" id="1.20.1050.10">
    <property type="match status" value="1"/>
</dbReference>
<evidence type="ECO:0000313" key="4">
    <source>
        <dbReference type="EMBL" id="APC23395.1"/>
    </source>
</evidence>
<dbReference type="SUPFAM" id="SSF47616">
    <property type="entry name" value="GST C-terminal domain-like"/>
    <property type="match status" value="1"/>
</dbReference>
<organism evidence="4">
    <name type="scientific">Liposcelis entomophila</name>
    <dbReference type="NCBI Taxonomy" id="550478"/>
    <lineage>
        <taxon>Eukaryota</taxon>
        <taxon>Metazoa</taxon>
        <taxon>Ecdysozoa</taxon>
        <taxon>Arthropoda</taxon>
        <taxon>Hexapoda</taxon>
        <taxon>Insecta</taxon>
        <taxon>Pterygota</taxon>
        <taxon>Neoptera</taxon>
        <taxon>Paraneoptera</taxon>
        <taxon>Psocodea</taxon>
        <taxon>Troctomorpha</taxon>
        <taxon>Liposcelidetae</taxon>
        <taxon>Liposcelididae</taxon>
        <taxon>Liposcelis</taxon>
    </lineage>
</organism>
<dbReference type="Pfam" id="PF00043">
    <property type="entry name" value="GST_C"/>
    <property type="match status" value="1"/>
</dbReference>
<dbReference type="SFLD" id="SFLDG00358">
    <property type="entry name" value="Main_(cytGST)"/>
    <property type="match status" value="1"/>
</dbReference>
<dbReference type="AlphaFoldDB" id="A0A1J0F4S3"/>
<dbReference type="PANTHER" id="PTHR43969">
    <property type="entry name" value="GLUTATHIONE S TRANSFERASE D10, ISOFORM A-RELATED"/>
    <property type="match status" value="1"/>
</dbReference>
<feature type="domain" description="GST C-terminal" evidence="3">
    <location>
        <begin position="86"/>
        <end position="209"/>
    </location>
</feature>
<dbReference type="InterPro" id="IPR040079">
    <property type="entry name" value="Glutathione_S-Trfase"/>
</dbReference>
<dbReference type="InterPro" id="IPR036282">
    <property type="entry name" value="Glutathione-S-Trfase_C_sf"/>
</dbReference>
<dbReference type="FunFam" id="1.20.1050.10:FF:000007">
    <property type="entry name" value="Glutathione S-transferase 1-1"/>
    <property type="match status" value="1"/>
</dbReference>
<dbReference type="PROSITE" id="PS50404">
    <property type="entry name" value="GST_NTER"/>
    <property type="match status" value="1"/>
</dbReference>
<dbReference type="InterPro" id="IPR004046">
    <property type="entry name" value="GST_C"/>
</dbReference>
<comment type="subunit">
    <text evidence="1">Homodimer.</text>
</comment>
<dbReference type="CDD" id="cd03177">
    <property type="entry name" value="GST_C_Delta_Epsilon"/>
    <property type="match status" value="1"/>
</dbReference>
<dbReference type="SFLD" id="SFLDG01153">
    <property type="entry name" value="Main.4:_Theta-like"/>
    <property type="match status" value="1"/>
</dbReference>
<dbReference type="PROSITE" id="PS50405">
    <property type="entry name" value="GST_CTER"/>
    <property type="match status" value="1"/>
</dbReference>
<feature type="domain" description="GST N-terminal" evidence="2">
    <location>
        <begin position="2"/>
        <end position="80"/>
    </location>
</feature>
<dbReference type="GO" id="GO:0006749">
    <property type="term" value="P:glutathione metabolic process"/>
    <property type="evidence" value="ECO:0007669"/>
    <property type="project" value="TreeGrafter"/>
</dbReference>
<evidence type="ECO:0000259" key="2">
    <source>
        <dbReference type="PROSITE" id="PS50404"/>
    </source>
</evidence>
<protein>
    <submittedName>
        <fullName evidence="4">GSTd2</fullName>
    </submittedName>
</protein>
<evidence type="ECO:0000256" key="1">
    <source>
        <dbReference type="ARBA" id="ARBA00011738"/>
    </source>
</evidence>
<proteinExistence type="evidence at transcript level"/>
<sequence length="216" mass="24634">MDKVEIHGFVASPPTRAVMMVCELIGVPYEMKYLEPLNKTPEFKKFNPEMTIPVLVDDGFVLIESRAIIQYLMDKYAKDDSLYPKDLKTRAVINARLNFDCGTLWPKLVAAYRPTFFGGKITDEELQIVKDTVSIVEEFLTRDKFLAGPKMTIADISFSTTLSCLLEFGFDITPYPKVTAWLAECNKVTVINKLNQEGINAFRQRLAEFQKKSQNQ</sequence>
<dbReference type="SFLD" id="SFLDS00019">
    <property type="entry name" value="Glutathione_Transferase_(cytos"/>
    <property type="match status" value="1"/>
</dbReference>
<dbReference type="GO" id="GO:0004364">
    <property type="term" value="F:glutathione transferase activity"/>
    <property type="evidence" value="ECO:0007669"/>
    <property type="project" value="TreeGrafter"/>
</dbReference>
<dbReference type="Pfam" id="PF13417">
    <property type="entry name" value="GST_N_3"/>
    <property type="match status" value="1"/>
</dbReference>
<dbReference type="InterPro" id="IPR010987">
    <property type="entry name" value="Glutathione-S-Trfase_C-like"/>
</dbReference>
<dbReference type="InterPro" id="IPR036249">
    <property type="entry name" value="Thioredoxin-like_sf"/>
</dbReference>
<accession>A0A1J0F4S3</accession>
<dbReference type="InterPro" id="IPR004045">
    <property type="entry name" value="Glutathione_S-Trfase_N"/>
</dbReference>
<evidence type="ECO:0000259" key="3">
    <source>
        <dbReference type="PROSITE" id="PS50405"/>
    </source>
</evidence>
<reference evidence="4" key="1">
    <citation type="submission" date="2016-04" db="EMBL/GenBank/DDBJ databases">
        <title>Characterization and Expression Profiles of Fifteen Delta- Class Glutathione S-transferases Genes From Liposcelis entomophila.</title>
        <authorList>
            <person name="Wei D.D."/>
            <person name="Jing T.X."/>
            <person name="Wang J.J."/>
            <person name="Jing T.X."/>
        </authorList>
    </citation>
    <scope>NUCLEOTIDE SEQUENCE</scope>
</reference>
<dbReference type="PANTHER" id="PTHR43969:SF9">
    <property type="entry name" value="GLUTATHIONE S TRANSFERASE D10, ISOFORM A-RELATED"/>
    <property type="match status" value="1"/>
</dbReference>